<organism evidence="2">
    <name type="scientific">mine drainage metagenome</name>
    <dbReference type="NCBI Taxonomy" id="410659"/>
    <lineage>
        <taxon>unclassified sequences</taxon>
        <taxon>metagenomes</taxon>
        <taxon>ecological metagenomes</taxon>
    </lineage>
</organism>
<feature type="region of interest" description="Disordered" evidence="1">
    <location>
        <begin position="46"/>
        <end position="79"/>
    </location>
</feature>
<feature type="compositionally biased region" description="Basic and acidic residues" evidence="1">
    <location>
        <begin position="63"/>
        <end position="79"/>
    </location>
</feature>
<name>E6PW20_9ZZZZ</name>
<protein>
    <submittedName>
        <fullName evidence="2">Uncharacterized protein</fullName>
    </submittedName>
</protein>
<comment type="caution">
    <text evidence="2">The sequence shown here is derived from an EMBL/GenBank/DDBJ whole genome shotgun (WGS) entry which is preliminary data.</text>
</comment>
<accession>E6PW20</accession>
<gene>
    <name evidence="2" type="ORF">CARN2_0305</name>
</gene>
<proteinExistence type="predicted"/>
<evidence type="ECO:0000313" key="2">
    <source>
        <dbReference type="EMBL" id="CBH99127.1"/>
    </source>
</evidence>
<reference evidence="2" key="1">
    <citation type="submission" date="2009-10" db="EMBL/GenBank/DDBJ databases">
        <title>Diversity of trophic interactions inside an arsenic-rich microbial ecosystem.</title>
        <authorList>
            <person name="Bertin P.N."/>
            <person name="Heinrich-Salmeron A."/>
            <person name="Pelletier E."/>
            <person name="Goulhen-Chollet F."/>
            <person name="Arsene-Ploetze F."/>
            <person name="Gallien S."/>
            <person name="Calteau A."/>
            <person name="Vallenet D."/>
            <person name="Casiot C."/>
            <person name="Chane-Woon-Ming B."/>
            <person name="Giloteaux L."/>
            <person name="Barakat M."/>
            <person name="Bonnefoy V."/>
            <person name="Bruneel O."/>
            <person name="Chandler M."/>
            <person name="Cleiss J."/>
            <person name="Duran R."/>
            <person name="Elbaz-Poulichet F."/>
            <person name="Fonknechten N."/>
            <person name="Lauga B."/>
            <person name="Mornico D."/>
            <person name="Ortet P."/>
            <person name="Schaeffer C."/>
            <person name="Siguier P."/>
            <person name="Alexander Thil Smith A."/>
            <person name="Van Dorsselaer A."/>
            <person name="Weissenbach J."/>
            <person name="Medigue C."/>
            <person name="Le Paslier D."/>
        </authorList>
    </citation>
    <scope>NUCLEOTIDE SEQUENCE</scope>
</reference>
<sequence>MNPNILSKPWIPALGFAAAILLAALMSGQVHAAGMPAETTAQAATMQPTTYNAAKSGASAPDKAGEKADKMKKEGEKKE</sequence>
<dbReference type="AlphaFoldDB" id="E6PW20"/>
<evidence type="ECO:0000256" key="1">
    <source>
        <dbReference type="SAM" id="MobiDB-lite"/>
    </source>
</evidence>
<dbReference type="EMBL" id="CABM01000068">
    <property type="protein sequence ID" value="CBH99127.1"/>
    <property type="molecule type" value="Genomic_DNA"/>
</dbReference>